<keyword evidence="8" id="KW-0472">Membrane</keyword>
<evidence type="ECO:0000256" key="3">
    <source>
        <dbReference type="ARBA" id="ARBA00022679"/>
    </source>
</evidence>
<evidence type="ECO:0000256" key="5">
    <source>
        <dbReference type="ARBA" id="ARBA00022777"/>
    </source>
</evidence>
<evidence type="ECO:0000256" key="7">
    <source>
        <dbReference type="ARBA" id="ARBA00023012"/>
    </source>
</evidence>
<dbReference type="InterPro" id="IPR003018">
    <property type="entry name" value="GAF"/>
</dbReference>
<dbReference type="InterPro" id="IPR003594">
    <property type="entry name" value="HATPase_dom"/>
</dbReference>
<dbReference type="Gene3D" id="3.30.565.10">
    <property type="entry name" value="Histidine kinase-like ATPase, C-terminal domain"/>
    <property type="match status" value="1"/>
</dbReference>
<dbReference type="PANTHER" id="PTHR24421">
    <property type="entry name" value="NITRATE/NITRITE SENSOR PROTEIN NARX-RELATED"/>
    <property type="match status" value="1"/>
</dbReference>
<dbReference type="SMART" id="SM00065">
    <property type="entry name" value="GAF"/>
    <property type="match status" value="1"/>
</dbReference>
<reference evidence="11 12" key="1">
    <citation type="submission" date="2019-03" db="EMBL/GenBank/DDBJ databases">
        <title>Genomic Encyclopedia of Type Strains, Phase IV (KMG-IV): sequencing the most valuable type-strain genomes for metagenomic binning, comparative biology and taxonomic classification.</title>
        <authorList>
            <person name="Goeker M."/>
        </authorList>
    </citation>
    <scope>NUCLEOTIDE SEQUENCE [LARGE SCALE GENOMIC DNA]</scope>
    <source>
        <strain evidence="11 12">DSM 18401</strain>
    </source>
</reference>
<dbReference type="InterPro" id="IPR029016">
    <property type="entry name" value="GAF-like_dom_sf"/>
</dbReference>
<keyword evidence="12" id="KW-1185">Reference proteome</keyword>
<comment type="subcellular location">
    <subcellularLocation>
        <location evidence="1">Cell membrane</location>
        <topology evidence="1">Multi-pass membrane protein</topology>
    </subcellularLocation>
</comment>
<keyword evidence="6" id="KW-1133">Transmembrane helix</keyword>
<keyword evidence="5 11" id="KW-0418">Kinase</keyword>
<dbReference type="EMBL" id="SLVX01000008">
    <property type="protein sequence ID" value="TCN45010.1"/>
    <property type="molecule type" value="Genomic_DNA"/>
</dbReference>
<dbReference type="GO" id="GO:0005886">
    <property type="term" value="C:plasma membrane"/>
    <property type="evidence" value="ECO:0007669"/>
    <property type="project" value="UniProtKB-SubCell"/>
</dbReference>
<comment type="caution">
    <text evidence="11">The sequence shown here is derived from an EMBL/GenBank/DDBJ whole genome shotgun (WGS) entry which is preliminary data.</text>
</comment>
<dbReference type="AlphaFoldDB" id="A0A4V6NLA8"/>
<name>A0A4V6NLA8_SHIGR</name>
<dbReference type="GO" id="GO:0000160">
    <property type="term" value="P:phosphorelay signal transduction system"/>
    <property type="evidence" value="ECO:0007669"/>
    <property type="project" value="UniProtKB-KW"/>
</dbReference>
<keyword evidence="4" id="KW-0812">Transmembrane</keyword>
<dbReference type="InterPro" id="IPR036890">
    <property type="entry name" value="HATPase_C_sf"/>
</dbReference>
<evidence type="ECO:0000259" key="9">
    <source>
        <dbReference type="SMART" id="SM00065"/>
    </source>
</evidence>
<dbReference type="Proteomes" id="UP000295351">
    <property type="component" value="Unassembled WGS sequence"/>
</dbReference>
<keyword evidence="3" id="KW-0808">Transferase</keyword>
<organism evidence="11 12">
    <name type="scientific">Shinella granuli</name>
    <dbReference type="NCBI Taxonomy" id="323621"/>
    <lineage>
        <taxon>Bacteria</taxon>
        <taxon>Pseudomonadati</taxon>
        <taxon>Pseudomonadota</taxon>
        <taxon>Alphaproteobacteria</taxon>
        <taxon>Hyphomicrobiales</taxon>
        <taxon>Rhizobiaceae</taxon>
        <taxon>Shinella</taxon>
    </lineage>
</organism>
<dbReference type="RefSeq" id="WP_245507724.1">
    <property type="nucleotide sequence ID" value="NZ_BAABEI010000003.1"/>
</dbReference>
<feature type="domain" description="Histidine kinase/HSP90-like ATPase" evidence="10">
    <location>
        <begin position="311"/>
        <end position="404"/>
    </location>
</feature>
<keyword evidence="2" id="KW-1003">Cell membrane</keyword>
<dbReference type="SUPFAM" id="SSF55781">
    <property type="entry name" value="GAF domain-like"/>
    <property type="match status" value="1"/>
</dbReference>
<accession>A0A4V6NLA8</accession>
<gene>
    <name evidence="11" type="ORF">EV665_108150</name>
</gene>
<evidence type="ECO:0000313" key="12">
    <source>
        <dbReference type="Proteomes" id="UP000295351"/>
    </source>
</evidence>
<evidence type="ECO:0000256" key="2">
    <source>
        <dbReference type="ARBA" id="ARBA00022475"/>
    </source>
</evidence>
<dbReference type="GO" id="GO:0016301">
    <property type="term" value="F:kinase activity"/>
    <property type="evidence" value="ECO:0007669"/>
    <property type="project" value="UniProtKB-KW"/>
</dbReference>
<dbReference type="PANTHER" id="PTHR24421:SF37">
    <property type="entry name" value="SENSOR HISTIDINE KINASE NARS"/>
    <property type="match status" value="1"/>
</dbReference>
<dbReference type="SUPFAM" id="SSF55874">
    <property type="entry name" value="ATPase domain of HSP90 chaperone/DNA topoisomerase II/histidine kinase"/>
    <property type="match status" value="1"/>
</dbReference>
<evidence type="ECO:0000256" key="6">
    <source>
        <dbReference type="ARBA" id="ARBA00022989"/>
    </source>
</evidence>
<evidence type="ECO:0000256" key="4">
    <source>
        <dbReference type="ARBA" id="ARBA00022692"/>
    </source>
</evidence>
<proteinExistence type="predicted"/>
<evidence type="ECO:0000256" key="8">
    <source>
        <dbReference type="ARBA" id="ARBA00023136"/>
    </source>
</evidence>
<feature type="domain" description="GAF" evidence="9">
    <location>
        <begin position="25"/>
        <end position="179"/>
    </location>
</feature>
<evidence type="ECO:0000313" key="11">
    <source>
        <dbReference type="EMBL" id="TCN45010.1"/>
    </source>
</evidence>
<dbReference type="Gene3D" id="3.30.450.40">
    <property type="match status" value="1"/>
</dbReference>
<sequence length="425" mass="46123">MLQLAPAALFEHYLGISRLLAGQLDFRSAIRSVANEVAHIIPHDHLDVCVLVEDGNYHTAYETGIDTAWGDLEGAPVVYSPIRSLLWGEVDYLLSDDATVDPRFRFEGAFRAPIDEQSLRSRIHVPMKVEGAIIAALSCSSQSAGLYTLDDVERARVIADLLTPYFFALRAAEQAQRSAIVEAEARAREEGLRLGALRLTEALEQERQRIGMDLHDQTLADLTRLARRVEQLSLSGEIGPDALEPVSRSLQHCMHDLRQIIEQAKPSVLQLFGLAQAVENHLDRSVRDSGMPIRWALADETAGALDKLEPTVSVALFRIAQEAINNAVRHARPTTLAVRLRIEAESLVLDVVDDGCGVVRTRGRIGSGVENMKTRARLISATCAIGAGRNNSGTTVTVRLPLAPQGGAAAPCEGGTGDESPDRGG</sequence>
<dbReference type="InterPro" id="IPR050482">
    <property type="entry name" value="Sensor_HK_TwoCompSys"/>
</dbReference>
<protein>
    <submittedName>
        <fullName evidence="11">Signal transduction histidine kinase</fullName>
    </submittedName>
</protein>
<evidence type="ECO:0000256" key="1">
    <source>
        <dbReference type="ARBA" id="ARBA00004651"/>
    </source>
</evidence>
<dbReference type="Pfam" id="PF02518">
    <property type="entry name" value="HATPase_c"/>
    <property type="match status" value="1"/>
</dbReference>
<dbReference type="SMART" id="SM00387">
    <property type="entry name" value="HATPase_c"/>
    <property type="match status" value="1"/>
</dbReference>
<keyword evidence="7" id="KW-0902">Two-component regulatory system</keyword>
<dbReference type="CDD" id="cd16917">
    <property type="entry name" value="HATPase_UhpB-NarQ-NarX-like"/>
    <property type="match status" value="1"/>
</dbReference>
<evidence type="ECO:0000259" key="10">
    <source>
        <dbReference type="SMART" id="SM00387"/>
    </source>
</evidence>